<accession>A0A545U2A5</accession>
<evidence type="ECO:0000313" key="2">
    <source>
        <dbReference type="Proteomes" id="UP000315252"/>
    </source>
</evidence>
<dbReference type="Proteomes" id="UP000315252">
    <property type="component" value="Unassembled WGS sequence"/>
</dbReference>
<protein>
    <submittedName>
        <fullName evidence="1">Uncharacterized protein</fullName>
    </submittedName>
</protein>
<sequence length="120" mass="13393">MDAAAVSQLVEEEIALIERPELAEAIRASLVLPRLESREWDYGEEGQTYPCWIVVEHKESNTGIAYCEQGFGPSSPWGLLVLEGPHRNMGTDAAWFRFLGDAVQESAVWNGDSPPDFEVR</sequence>
<keyword evidence="2" id="KW-1185">Reference proteome</keyword>
<name>A0A545U2A5_9PROT</name>
<dbReference type="AlphaFoldDB" id="A0A545U2A5"/>
<reference evidence="1 2" key="1">
    <citation type="submission" date="2019-06" db="EMBL/GenBank/DDBJ databases">
        <title>Whole genome sequence for Rhodospirillaceae sp. R148.</title>
        <authorList>
            <person name="Wang G."/>
        </authorList>
    </citation>
    <scope>NUCLEOTIDE SEQUENCE [LARGE SCALE GENOMIC DNA]</scope>
    <source>
        <strain evidence="1 2">R148</strain>
    </source>
</reference>
<evidence type="ECO:0000313" key="1">
    <source>
        <dbReference type="EMBL" id="TQV83609.1"/>
    </source>
</evidence>
<dbReference type="RefSeq" id="WP_142894846.1">
    <property type="nucleotide sequence ID" value="NZ_ML660052.1"/>
</dbReference>
<dbReference type="EMBL" id="VHSH01000001">
    <property type="protein sequence ID" value="TQV83609.1"/>
    <property type="molecule type" value="Genomic_DNA"/>
</dbReference>
<proteinExistence type="predicted"/>
<comment type="caution">
    <text evidence="1">The sequence shown here is derived from an EMBL/GenBank/DDBJ whole genome shotgun (WGS) entry which is preliminary data.</text>
</comment>
<organism evidence="1 2">
    <name type="scientific">Denitrobaculum tricleocarpae</name>
    <dbReference type="NCBI Taxonomy" id="2591009"/>
    <lineage>
        <taxon>Bacteria</taxon>
        <taxon>Pseudomonadati</taxon>
        <taxon>Pseudomonadota</taxon>
        <taxon>Alphaproteobacteria</taxon>
        <taxon>Rhodospirillales</taxon>
        <taxon>Rhodospirillaceae</taxon>
        <taxon>Denitrobaculum</taxon>
    </lineage>
</organism>
<gene>
    <name evidence="1" type="ORF">FKG95_03185</name>
</gene>
<dbReference type="OrthoDB" id="8481148at2"/>